<protein>
    <submittedName>
        <fullName evidence="2">Uncharacterized protein</fullName>
    </submittedName>
</protein>
<name>A0A6I2RJS4_FLAPL</name>
<dbReference type="RefSeq" id="WP_007490140.1">
    <property type="nucleotide sequence ID" value="NZ_BAABZG010000001.1"/>
</dbReference>
<feature type="transmembrane region" description="Helical" evidence="1">
    <location>
        <begin position="7"/>
        <end position="28"/>
    </location>
</feature>
<dbReference type="Proteomes" id="UP000429811">
    <property type="component" value="Unassembled WGS sequence"/>
</dbReference>
<evidence type="ECO:0000313" key="3">
    <source>
        <dbReference type="Proteomes" id="UP000429811"/>
    </source>
</evidence>
<sequence>MRRQKVLFLLAIACYVGAAAFGTARLALPLRTQPELLGTAWRYFLSCMALAAAGGLLMTLSRKK</sequence>
<accession>A0A6I2RJS4</accession>
<feature type="transmembrane region" description="Helical" evidence="1">
    <location>
        <begin position="40"/>
        <end position="60"/>
    </location>
</feature>
<reference evidence="2 3" key="1">
    <citation type="journal article" date="2019" name="Nat. Med.">
        <title>A library of human gut bacterial isolates paired with longitudinal multiomics data enables mechanistic microbiome research.</title>
        <authorList>
            <person name="Poyet M."/>
            <person name="Groussin M."/>
            <person name="Gibbons S.M."/>
            <person name="Avila-Pacheco J."/>
            <person name="Jiang X."/>
            <person name="Kearney S.M."/>
            <person name="Perrotta A.R."/>
            <person name="Berdy B."/>
            <person name="Zhao S."/>
            <person name="Lieberman T.D."/>
            <person name="Swanson P.K."/>
            <person name="Smith M."/>
            <person name="Roesemann S."/>
            <person name="Alexander J.E."/>
            <person name="Rich S.A."/>
            <person name="Livny J."/>
            <person name="Vlamakis H."/>
            <person name="Clish C."/>
            <person name="Bullock K."/>
            <person name="Deik A."/>
            <person name="Scott J."/>
            <person name="Pierce K.A."/>
            <person name="Xavier R.J."/>
            <person name="Alm E.J."/>
        </authorList>
    </citation>
    <scope>NUCLEOTIDE SEQUENCE [LARGE SCALE GENOMIC DNA]</scope>
    <source>
        <strain evidence="2 3">BIOML-A5</strain>
    </source>
</reference>
<proteinExistence type="predicted"/>
<keyword evidence="1" id="KW-0812">Transmembrane</keyword>
<dbReference type="AlphaFoldDB" id="A0A6I2RJS4"/>
<evidence type="ECO:0000256" key="1">
    <source>
        <dbReference type="SAM" id="Phobius"/>
    </source>
</evidence>
<evidence type="ECO:0000313" key="2">
    <source>
        <dbReference type="EMBL" id="MSB49263.1"/>
    </source>
</evidence>
<dbReference type="EMBL" id="WKPO01000013">
    <property type="protein sequence ID" value="MSB49263.1"/>
    <property type="molecule type" value="Genomic_DNA"/>
</dbReference>
<keyword evidence="1" id="KW-1133">Transmembrane helix</keyword>
<keyword evidence="1" id="KW-0472">Membrane</keyword>
<gene>
    <name evidence="2" type="ORF">GKE90_11255</name>
</gene>
<comment type="caution">
    <text evidence="2">The sequence shown here is derived from an EMBL/GenBank/DDBJ whole genome shotgun (WGS) entry which is preliminary data.</text>
</comment>
<organism evidence="2 3">
    <name type="scientific">Flavonifractor plautii</name>
    <name type="common">Fusobacterium plautii</name>
    <dbReference type="NCBI Taxonomy" id="292800"/>
    <lineage>
        <taxon>Bacteria</taxon>
        <taxon>Bacillati</taxon>
        <taxon>Bacillota</taxon>
        <taxon>Clostridia</taxon>
        <taxon>Eubacteriales</taxon>
        <taxon>Oscillospiraceae</taxon>
        <taxon>Flavonifractor</taxon>
    </lineage>
</organism>